<dbReference type="Proteomes" id="UP000646548">
    <property type="component" value="Unassembled WGS sequence"/>
</dbReference>
<reference evidence="2" key="1">
    <citation type="journal article" name="BMC Genomics">
        <title>Long-read sequencing and de novo genome assembly of marine medaka (Oryzias melastigma).</title>
        <authorList>
            <person name="Liang P."/>
            <person name="Saqib H.S.A."/>
            <person name="Ni X."/>
            <person name="Shen Y."/>
        </authorList>
    </citation>
    <scope>NUCLEOTIDE SEQUENCE</scope>
    <source>
        <strain evidence="2">Bigg-433</strain>
    </source>
</reference>
<accession>A0A834FLX6</accession>
<feature type="signal peptide" evidence="1">
    <location>
        <begin position="1"/>
        <end position="33"/>
    </location>
</feature>
<evidence type="ECO:0000313" key="3">
    <source>
        <dbReference type="Proteomes" id="UP000646548"/>
    </source>
</evidence>
<dbReference type="EMBL" id="WKFB01000081">
    <property type="protein sequence ID" value="KAF6736709.1"/>
    <property type="molecule type" value="Genomic_DNA"/>
</dbReference>
<gene>
    <name evidence="2" type="ORF">FQA47_017452</name>
</gene>
<evidence type="ECO:0000256" key="1">
    <source>
        <dbReference type="SAM" id="SignalP"/>
    </source>
</evidence>
<dbReference type="AlphaFoldDB" id="A0A834FLX6"/>
<comment type="caution">
    <text evidence="2">The sequence shown here is derived from an EMBL/GenBank/DDBJ whole genome shotgun (WGS) entry which is preliminary data.</text>
</comment>
<protein>
    <recommendedName>
        <fullName evidence="4">Secreted protein</fullName>
    </recommendedName>
</protein>
<organism evidence="2 3">
    <name type="scientific">Oryzias melastigma</name>
    <name type="common">Marine medaka</name>
    <dbReference type="NCBI Taxonomy" id="30732"/>
    <lineage>
        <taxon>Eukaryota</taxon>
        <taxon>Metazoa</taxon>
        <taxon>Chordata</taxon>
        <taxon>Craniata</taxon>
        <taxon>Vertebrata</taxon>
        <taxon>Euteleostomi</taxon>
        <taxon>Actinopterygii</taxon>
        <taxon>Neopterygii</taxon>
        <taxon>Teleostei</taxon>
        <taxon>Neoteleostei</taxon>
        <taxon>Acanthomorphata</taxon>
        <taxon>Ovalentaria</taxon>
        <taxon>Atherinomorphae</taxon>
        <taxon>Beloniformes</taxon>
        <taxon>Adrianichthyidae</taxon>
        <taxon>Oryziinae</taxon>
        <taxon>Oryzias</taxon>
    </lineage>
</organism>
<feature type="chain" id="PRO_5032270260" description="Secreted protein" evidence="1">
    <location>
        <begin position="34"/>
        <end position="108"/>
    </location>
</feature>
<sequence>MHTPTRHRRTIGGQMEFSVSTLLIRLLLFRVNADECEHAEWKQSFLLVSRWIPGHLGSGRGDLLCVWRGSGTCISYLMAGRARLSVRPRALYHLLTTYIQTGHCITNL</sequence>
<evidence type="ECO:0000313" key="2">
    <source>
        <dbReference type="EMBL" id="KAF6736709.1"/>
    </source>
</evidence>
<keyword evidence="1" id="KW-0732">Signal</keyword>
<name>A0A834FLX6_ORYME</name>
<proteinExistence type="predicted"/>
<evidence type="ECO:0008006" key="4">
    <source>
        <dbReference type="Google" id="ProtNLM"/>
    </source>
</evidence>